<evidence type="ECO:0000259" key="6">
    <source>
        <dbReference type="SMART" id="SM00478"/>
    </source>
</evidence>
<dbReference type="Gene3D" id="1.10.340.30">
    <property type="entry name" value="Hypothetical protein, domain 2"/>
    <property type="match status" value="1"/>
</dbReference>
<dbReference type="Gene3D" id="1.10.1670.40">
    <property type="match status" value="1"/>
</dbReference>
<dbReference type="Pfam" id="PF00730">
    <property type="entry name" value="HhH-GPD"/>
    <property type="match status" value="1"/>
</dbReference>
<dbReference type="EC" id="3.2.2.21" evidence="3"/>
<accession>A0A1H9SM31</accession>
<keyword evidence="8" id="KW-1185">Reference proteome</keyword>
<dbReference type="InterPro" id="IPR051912">
    <property type="entry name" value="Alkylbase_DNA_Glycosylase/TA"/>
</dbReference>
<dbReference type="InterPro" id="IPR003265">
    <property type="entry name" value="HhH-GPD_domain"/>
</dbReference>
<dbReference type="EMBL" id="FOGT01000004">
    <property type="protein sequence ID" value="SER85443.1"/>
    <property type="molecule type" value="Genomic_DNA"/>
</dbReference>
<evidence type="ECO:0000313" key="7">
    <source>
        <dbReference type="EMBL" id="SER85443.1"/>
    </source>
</evidence>
<dbReference type="RefSeq" id="WP_093049233.1">
    <property type="nucleotide sequence ID" value="NZ_FOGT01000004.1"/>
</dbReference>
<dbReference type="GO" id="GO:0032131">
    <property type="term" value="F:alkylated DNA binding"/>
    <property type="evidence" value="ECO:0007669"/>
    <property type="project" value="TreeGrafter"/>
</dbReference>
<name>A0A1H9SM31_9BACI</name>
<proteinExistence type="inferred from homology"/>
<dbReference type="GO" id="GO:0032993">
    <property type="term" value="C:protein-DNA complex"/>
    <property type="evidence" value="ECO:0007669"/>
    <property type="project" value="TreeGrafter"/>
</dbReference>
<comment type="catalytic activity">
    <reaction evidence="1">
        <text>Hydrolysis of alkylated DNA, releasing 3-methyladenine, 3-methylguanine, 7-methylguanine and 7-methyladenine.</text>
        <dbReference type="EC" id="3.2.2.21"/>
    </reaction>
</comment>
<dbReference type="PANTHER" id="PTHR43003">
    <property type="entry name" value="DNA-3-METHYLADENINE GLYCOSYLASE"/>
    <property type="match status" value="1"/>
</dbReference>
<protein>
    <recommendedName>
        <fullName evidence="3">DNA-3-methyladenine glycosylase II</fullName>
        <ecNumber evidence="3">3.2.2.21</ecNumber>
    </recommendedName>
</protein>
<sequence>MDKKIRPSGPYNFSQALKRLSMDPLLHIDMQNEEIRIPLWIKGYPVVAHMKQTGTFEEPCFHIKAGTHSSVTADEIVDQLSHLFHWHIPLEEIADFFRDKELNRLFDQFRGTPFVCDFQLYGCLMKLIIHQQLNMAFAFTLSSRFVKTFGFDEDGVWFYPTPETVSRLHPDQLKELQFSQRKAEYVIDTSKLLAEGNLNLEEVALMPDEEVIKSLVKIRGIGPWTAENFLMFGLGRMDLFPVQDIGIQNAMKKYYNWEAKPTHAVMLEKSKEWKPYRTYATLYLWESIET</sequence>
<dbReference type="GO" id="GO:0043916">
    <property type="term" value="F:DNA-7-methylguanine glycosylase activity"/>
    <property type="evidence" value="ECO:0007669"/>
    <property type="project" value="TreeGrafter"/>
</dbReference>
<feature type="domain" description="HhH-GPD" evidence="6">
    <location>
        <begin position="129"/>
        <end position="289"/>
    </location>
</feature>
<dbReference type="GO" id="GO:0005737">
    <property type="term" value="C:cytoplasm"/>
    <property type="evidence" value="ECO:0007669"/>
    <property type="project" value="TreeGrafter"/>
</dbReference>
<dbReference type="SUPFAM" id="SSF48150">
    <property type="entry name" value="DNA-glycosylase"/>
    <property type="match status" value="1"/>
</dbReference>
<gene>
    <name evidence="7" type="ORF">SAMN05518684_104273</name>
</gene>
<evidence type="ECO:0000256" key="5">
    <source>
        <dbReference type="ARBA" id="ARBA00023204"/>
    </source>
</evidence>
<dbReference type="GO" id="GO:0008725">
    <property type="term" value="F:DNA-3-methyladenine glycosylase activity"/>
    <property type="evidence" value="ECO:0007669"/>
    <property type="project" value="TreeGrafter"/>
</dbReference>
<evidence type="ECO:0000256" key="2">
    <source>
        <dbReference type="ARBA" id="ARBA00010817"/>
    </source>
</evidence>
<reference evidence="8" key="1">
    <citation type="submission" date="2016-10" db="EMBL/GenBank/DDBJ databases">
        <authorList>
            <person name="Varghese N."/>
            <person name="Submissions S."/>
        </authorList>
    </citation>
    <scope>NUCLEOTIDE SEQUENCE [LARGE SCALE GENOMIC DNA]</scope>
    <source>
        <strain evidence="8">S9</strain>
    </source>
</reference>
<comment type="similarity">
    <text evidence="2">Belongs to the alkylbase DNA glycosidase AlkA family.</text>
</comment>
<dbReference type="InterPro" id="IPR011257">
    <property type="entry name" value="DNA_glycosylase"/>
</dbReference>
<dbReference type="CDD" id="cd00056">
    <property type="entry name" value="ENDO3c"/>
    <property type="match status" value="1"/>
</dbReference>
<dbReference type="OrthoDB" id="9785929at2"/>
<evidence type="ECO:0000256" key="1">
    <source>
        <dbReference type="ARBA" id="ARBA00000086"/>
    </source>
</evidence>
<organism evidence="7 8">
    <name type="scientific">Salipaludibacillus aurantiacus</name>
    <dbReference type="NCBI Taxonomy" id="1601833"/>
    <lineage>
        <taxon>Bacteria</taxon>
        <taxon>Bacillati</taxon>
        <taxon>Bacillota</taxon>
        <taxon>Bacilli</taxon>
        <taxon>Bacillales</taxon>
        <taxon>Bacillaceae</taxon>
    </lineage>
</organism>
<evidence type="ECO:0000256" key="4">
    <source>
        <dbReference type="ARBA" id="ARBA00022763"/>
    </source>
</evidence>
<dbReference type="PANTHER" id="PTHR43003:SF5">
    <property type="entry name" value="DNA-3-METHYLADENINE GLYCOSYLASE"/>
    <property type="match status" value="1"/>
</dbReference>
<dbReference type="GO" id="GO:0006285">
    <property type="term" value="P:base-excision repair, AP site formation"/>
    <property type="evidence" value="ECO:0007669"/>
    <property type="project" value="TreeGrafter"/>
</dbReference>
<dbReference type="GO" id="GO:0006307">
    <property type="term" value="P:DNA alkylation repair"/>
    <property type="evidence" value="ECO:0007669"/>
    <property type="project" value="TreeGrafter"/>
</dbReference>
<dbReference type="SMART" id="SM00478">
    <property type="entry name" value="ENDO3c"/>
    <property type="match status" value="1"/>
</dbReference>
<keyword evidence="4" id="KW-0227">DNA damage</keyword>
<evidence type="ECO:0000256" key="3">
    <source>
        <dbReference type="ARBA" id="ARBA00012000"/>
    </source>
</evidence>
<dbReference type="STRING" id="1601833.SAMN05518684_104273"/>
<dbReference type="AlphaFoldDB" id="A0A1H9SM31"/>
<dbReference type="FunFam" id="1.10.340.30:FF:000004">
    <property type="entry name" value="DNA-3-methyladenine glycosylase II"/>
    <property type="match status" value="1"/>
</dbReference>
<keyword evidence="5" id="KW-0234">DNA repair</keyword>
<dbReference type="Proteomes" id="UP000198571">
    <property type="component" value="Unassembled WGS sequence"/>
</dbReference>
<evidence type="ECO:0000313" key="8">
    <source>
        <dbReference type="Proteomes" id="UP000198571"/>
    </source>
</evidence>